<dbReference type="Gene3D" id="1.10.150.20">
    <property type="entry name" value="5' to 3' exonuclease, C-terminal subdomain"/>
    <property type="match status" value="1"/>
</dbReference>
<dbReference type="SUPFAM" id="SSF47794">
    <property type="entry name" value="Rad51 N-terminal domain-like"/>
    <property type="match status" value="1"/>
</dbReference>
<comment type="caution">
    <text evidence="1">The sequence shown here is derived from an EMBL/GenBank/DDBJ whole genome shotgun (WGS) entry which is preliminary data.</text>
</comment>
<name>A0ABU0UYE7_ACIBI</name>
<dbReference type="NCBIfam" id="TIGR01954">
    <property type="entry name" value="nusA_Cterm_rpt"/>
    <property type="match status" value="1"/>
</dbReference>
<dbReference type="Proteomes" id="UP001233360">
    <property type="component" value="Unassembled WGS sequence"/>
</dbReference>
<accession>A0ABU0UYE7</accession>
<proteinExistence type="predicted"/>
<evidence type="ECO:0000313" key="1">
    <source>
        <dbReference type="EMBL" id="MDQ1209568.1"/>
    </source>
</evidence>
<sequence length="103" mass="11424">MCHQKLFDEIELDQELVELLQSRAKEAALTDALKQQENVQEPSVELLAMAGMTQELAYALAARGVVTVDDLADQATDDISDIEGLSEEKAGQLIMKARESWFN</sequence>
<dbReference type="Pfam" id="PF14520">
    <property type="entry name" value="HHH_5"/>
    <property type="match status" value="1"/>
</dbReference>
<protein>
    <submittedName>
        <fullName evidence="1">Transcription termination factor NusA</fullName>
    </submittedName>
</protein>
<dbReference type="EMBL" id="JAUTBK010000002">
    <property type="protein sequence ID" value="MDQ1209568.1"/>
    <property type="molecule type" value="Genomic_DNA"/>
</dbReference>
<organism evidence="1 2">
    <name type="scientific">Acinetobacter baylyi</name>
    <dbReference type="NCBI Taxonomy" id="202950"/>
    <lineage>
        <taxon>Bacteria</taxon>
        <taxon>Pseudomonadati</taxon>
        <taxon>Pseudomonadota</taxon>
        <taxon>Gammaproteobacteria</taxon>
        <taxon>Moraxellales</taxon>
        <taxon>Moraxellaceae</taxon>
        <taxon>Acinetobacter</taxon>
    </lineage>
</organism>
<reference evidence="1 2" key="1">
    <citation type="submission" date="2023-07" db="EMBL/GenBank/DDBJ databases">
        <title>Functional and genomic diversity of the sorghum phyllosphere microbiome.</title>
        <authorList>
            <person name="Shade A."/>
        </authorList>
    </citation>
    <scope>NUCLEOTIDE SEQUENCE [LARGE SCALE GENOMIC DNA]</scope>
    <source>
        <strain evidence="1 2">SORGH_AS_0887</strain>
    </source>
</reference>
<dbReference type="InterPro" id="IPR010995">
    <property type="entry name" value="DNA_repair_Rad51/TF_NusA_a-hlx"/>
</dbReference>
<dbReference type="InterPro" id="IPR010214">
    <property type="entry name" value="Tscrpt_termin_fac_NusA_C_rpt"/>
</dbReference>
<evidence type="ECO:0000313" key="2">
    <source>
        <dbReference type="Proteomes" id="UP001233360"/>
    </source>
</evidence>
<gene>
    <name evidence="1" type="ORF">QE380_002491</name>
</gene>
<keyword evidence="2" id="KW-1185">Reference proteome</keyword>